<reference evidence="1" key="1">
    <citation type="journal article" date="2020" name="J. ISSAAS">
        <title>Lactobacilli and other gastrointestinal microbiota of Peromyscus leucopus, reservoir host for agents of Lyme disease and other zoonoses in North America.</title>
        <authorList>
            <person name="Milovic A."/>
            <person name="Bassam K."/>
            <person name="Shao H."/>
            <person name="Chatzistamou I."/>
            <person name="Tufts D.M."/>
            <person name="Diuk-Wasser M."/>
            <person name="Barbour A.G."/>
        </authorList>
    </citation>
    <scope>NUCLEOTIDE SEQUENCE</scope>
    <source>
        <strain evidence="1">LL30</strain>
    </source>
</reference>
<protein>
    <submittedName>
        <fullName evidence="1">Uncharacterized protein</fullName>
    </submittedName>
</protein>
<dbReference type="AlphaFoldDB" id="A0A650ENN8"/>
<gene>
    <name evidence="1" type="ORF">Elusimicrob2101_0810</name>
</gene>
<sequence>MKTAYINMRNFWLDVKNLENRKGVIEIGADKISVAGIEMAFQDGPETKHLFLATNSLGDSSLYFENNSKSGLGGMIGGHGHEALQTAAAHMLAHAAKLTDKMTAVPAGGELPAPSAPGMVRLFAVSKDKLFYAEAAEADLRKPENPFYPFFAYSQQTVGFFRTQEEQAPAKGHA</sequence>
<organism evidence="1">
    <name type="scientific">uncultured Elusimicrobia bacterium</name>
    <dbReference type="NCBI Taxonomy" id="699876"/>
    <lineage>
        <taxon>Bacteria</taxon>
        <taxon>Pseudomonadati</taxon>
        <taxon>Elusimicrobiota</taxon>
        <taxon>Elusimicrobia</taxon>
        <taxon>environmental samples</taxon>
    </lineage>
</organism>
<dbReference type="EMBL" id="MN577572">
    <property type="protein sequence ID" value="QGT50818.1"/>
    <property type="molecule type" value="Genomic_DNA"/>
</dbReference>
<name>A0A650ENN8_9BACT</name>
<accession>A0A650ENN8</accession>
<proteinExistence type="predicted"/>
<evidence type="ECO:0000313" key="1">
    <source>
        <dbReference type="EMBL" id="QGT50818.1"/>
    </source>
</evidence>